<dbReference type="Proteomes" id="UP001500909">
    <property type="component" value="Unassembled WGS sequence"/>
</dbReference>
<comment type="caution">
    <text evidence="3">The sequence shown here is derived from an EMBL/GenBank/DDBJ whole genome shotgun (WGS) entry which is preliminary data.</text>
</comment>
<accession>A0ABN1BC78</accession>
<gene>
    <name evidence="3" type="ORF">GCM10010361_70070</name>
</gene>
<dbReference type="PROSITE" id="PS50937">
    <property type="entry name" value="HTH_MERR_2"/>
    <property type="match status" value="1"/>
</dbReference>
<dbReference type="InterPro" id="IPR009061">
    <property type="entry name" value="DNA-bd_dom_put_sf"/>
</dbReference>
<evidence type="ECO:0000313" key="4">
    <source>
        <dbReference type="Proteomes" id="UP001500909"/>
    </source>
</evidence>
<dbReference type="InterPro" id="IPR047057">
    <property type="entry name" value="MerR_fam"/>
</dbReference>
<feature type="domain" description="HTH merR-type" evidence="2">
    <location>
        <begin position="33"/>
        <end position="102"/>
    </location>
</feature>
<dbReference type="SMART" id="SM00422">
    <property type="entry name" value="HTH_MERR"/>
    <property type="match status" value="1"/>
</dbReference>
<dbReference type="Gene3D" id="1.10.1660.10">
    <property type="match status" value="1"/>
</dbReference>
<dbReference type="InterPro" id="IPR000551">
    <property type="entry name" value="MerR-type_HTH_dom"/>
</dbReference>
<proteinExistence type="predicted"/>
<dbReference type="PANTHER" id="PTHR30204">
    <property type="entry name" value="REDOX-CYCLING DRUG-SENSING TRANSCRIPTIONAL ACTIVATOR SOXR"/>
    <property type="match status" value="1"/>
</dbReference>
<evidence type="ECO:0000313" key="3">
    <source>
        <dbReference type="EMBL" id="GAA0494703.1"/>
    </source>
</evidence>
<dbReference type="Pfam" id="PF13411">
    <property type="entry name" value="MerR_1"/>
    <property type="match status" value="1"/>
</dbReference>
<protein>
    <submittedName>
        <fullName evidence="3">MerR family transcriptional regulator</fullName>
    </submittedName>
</protein>
<dbReference type="PRINTS" id="PR00040">
    <property type="entry name" value="HTHMERR"/>
</dbReference>
<dbReference type="RefSeq" id="WP_346099514.1">
    <property type="nucleotide sequence ID" value="NZ_BAAABY010000054.1"/>
</dbReference>
<reference evidence="3 4" key="1">
    <citation type="journal article" date="2019" name="Int. J. Syst. Evol. Microbiol.">
        <title>The Global Catalogue of Microorganisms (GCM) 10K type strain sequencing project: providing services to taxonomists for standard genome sequencing and annotation.</title>
        <authorList>
            <consortium name="The Broad Institute Genomics Platform"/>
            <consortium name="The Broad Institute Genome Sequencing Center for Infectious Disease"/>
            <person name="Wu L."/>
            <person name="Ma J."/>
        </authorList>
    </citation>
    <scope>NUCLEOTIDE SEQUENCE [LARGE SCALE GENOMIC DNA]</scope>
    <source>
        <strain evidence="3 4">JCM 4805</strain>
    </source>
</reference>
<keyword evidence="4" id="KW-1185">Reference proteome</keyword>
<organism evidence="3 4">
    <name type="scientific">Streptomyces olivaceiscleroticus</name>
    <dbReference type="NCBI Taxonomy" id="68245"/>
    <lineage>
        <taxon>Bacteria</taxon>
        <taxon>Bacillati</taxon>
        <taxon>Actinomycetota</taxon>
        <taxon>Actinomycetes</taxon>
        <taxon>Kitasatosporales</taxon>
        <taxon>Streptomycetaceae</taxon>
        <taxon>Streptomyces</taxon>
    </lineage>
</organism>
<dbReference type="EMBL" id="BAAABY010000054">
    <property type="protein sequence ID" value="GAA0494703.1"/>
    <property type="molecule type" value="Genomic_DNA"/>
</dbReference>
<evidence type="ECO:0000256" key="1">
    <source>
        <dbReference type="ARBA" id="ARBA00023125"/>
    </source>
</evidence>
<dbReference type="SUPFAM" id="SSF46955">
    <property type="entry name" value="Putative DNA-binding domain"/>
    <property type="match status" value="1"/>
</dbReference>
<name>A0ABN1BC78_9ACTN</name>
<sequence>MAGGGSGLKRTSRHLLAWERIERRKPTPDRNRTLRLGELAEETGLTVRTLRHYDQSGLPSPSERIYGGHRCYTGDDIRRLHRIPALRGFGLSMEQIRATLAEMPGQEPDEFLRSQLDVVSERLLQTVRLRSRLLGVLGALERRRDTSNEQFLLVIEEMTTMTPEQAAAMIEARRTLVSEHGDQALAELNQQRELVLASLTEEDRDRMIRHRGETFQLPPDVLDSAG</sequence>
<dbReference type="PANTHER" id="PTHR30204:SF96">
    <property type="entry name" value="CHROMOSOME-ANCHORING PROTEIN RACA"/>
    <property type="match status" value="1"/>
</dbReference>
<evidence type="ECO:0000259" key="2">
    <source>
        <dbReference type="PROSITE" id="PS50937"/>
    </source>
</evidence>
<keyword evidence="1" id="KW-0238">DNA-binding</keyword>